<dbReference type="OrthoDB" id="53427at2759"/>
<protein>
    <submittedName>
        <fullName evidence="3">Uncharacterized protein</fullName>
    </submittedName>
</protein>
<dbReference type="Proteomes" id="UP000000759">
    <property type="component" value="Chromosome 16"/>
</dbReference>
<feature type="region of interest" description="Disordered" evidence="2">
    <location>
        <begin position="281"/>
        <end position="329"/>
    </location>
</feature>
<name>B7G631_PHATC</name>
<evidence type="ECO:0000256" key="1">
    <source>
        <dbReference type="SAM" id="Coils"/>
    </source>
</evidence>
<evidence type="ECO:0000313" key="4">
    <source>
        <dbReference type="Proteomes" id="UP000000759"/>
    </source>
</evidence>
<organism evidence="3 4">
    <name type="scientific">Phaeodactylum tricornutum (strain CCAP 1055/1)</name>
    <dbReference type="NCBI Taxonomy" id="556484"/>
    <lineage>
        <taxon>Eukaryota</taxon>
        <taxon>Sar</taxon>
        <taxon>Stramenopiles</taxon>
        <taxon>Ochrophyta</taxon>
        <taxon>Bacillariophyta</taxon>
        <taxon>Bacillariophyceae</taxon>
        <taxon>Bacillariophycidae</taxon>
        <taxon>Naviculales</taxon>
        <taxon>Phaeodactylaceae</taxon>
        <taxon>Phaeodactylum</taxon>
    </lineage>
</organism>
<dbReference type="GeneID" id="7203283"/>
<feature type="coiled-coil region" evidence="1">
    <location>
        <begin position="63"/>
        <end position="108"/>
    </location>
</feature>
<dbReference type="PaxDb" id="2850-Phatr48130"/>
<dbReference type="HOGENOM" id="CLU_845855_0_0_1"/>
<evidence type="ECO:0000313" key="3">
    <source>
        <dbReference type="EMBL" id="EEC45939.1"/>
    </source>
</evidence>
<gene>
    <name evidence="3" type="ORF">PHATRDRAFT_48130</name>
</gene>
<proteinExistence type="predicted"/>
<feature type="compositionally biased region" description="Polar residues" evidence="2">
    <location>
        <begin position="284"/>
        <end position="294"/>
    </location>
</feature>
<sequence length="329" mass="36510">MAASLASATTAVSSLAPLSEQFKAEVSLVDLGFDASSQDISDIREFEFAWSDFLTKYPEQTPKGQRENRIETLQKQIRETELSKTSMEEELQTQLDFFRTKCEQLEDTMTAERTVAKASHHATYDALCRQLDAVARADHLQHQTLPWLHFLHEVDRIAAKKISAEFATRDSIDDGPKNKARPSARALALTSTCATMDSGLSSDLELRSYRIDHAILSTHVSVLRKEIERYEKTMESQQWAGQFLTEHNVWGILTATKSVSTASVTTAGTKSFSSPQRAVASYGRSANDSTSSAVETKIAPSHEEMPLTPNHIPQLSELPLEESKSTTNA</sequence>
<reference evidence="4" key="2">
    <citation type="submission" date="2008-08" db="EMBL/GenBank/DDBJ databases">
        <authorList>
            <consortium name="Diatom Consortium"/>
            <person name="Grigoriev I."/>
            <person name="Grimwood J."/>
            <person name="Kuo A."/>
            <person name="Otillar R.P."/>
            <person name="Salamov A."/>
            <person name="Detter J.C."/>
            <person name="Lindquist E."/>
            <person name="Shapiro H."/>
            <person name="Lucas S."/>
            <person name="Glavina del Rio T."/>
            <person name="Pitluck S."/>
            <person name="Rokhsar D."/>
            <person name="Bowler C."/>
        </authorList>
    </citation>
    <scope>GENOME REANNOTATION</scope>
    <source>
        <strain evidence="4">CCAP 1055/1</strain>
    </source>
</reference>
<dbReference type="EMBL" id="CM000618">
    <property type="protein sequence ID" value="EEC45939.1"/>
    <property type="molecule type" value="Genomic_DNA"/>
</dbReference>
<keyword evidence="1" id="KW-0175">Coiled coil</keyword>
<dbReference type="KEGG" id="pti:PHATRDRAFT_48130"/>
<reference evidence="3 4" key="1">
    <citation type="journal article" date="2008" name="Nature">
        <title>The Phaeodactylum genome reveals the evolutionary history of diatom genomes.</title>
        <authorList>
            <person name="Bowler C."/>
            <person name="Allen A.E."/>
            <person name="Badger J.H."/>
            <person name="Grimwood J."/>
            <person name="Jabbari K."/>
            <person name="Kuo A."/>
            <person name="Maheswari U."/>
            <person name="Martens C."/>
            <person name="Maumus F."/>
            <person name="Otillar R.P."/>
            <person name="Rayko E."/>
            <person name="Salamov A."/>
            <person name="Vandepoele K."/>
            <person name="Beszteri B."/>
            <person name="Gruber A."/>
            <person name="Heijde M."/>
            <person name="Katinka M."/>
            <person name="Mock T."/>
            <person name="Valentin K."/>
            <person name="Verret F."/>
            <person name="Berges J.A."/>
            <person name="Brownlee C."/>
            <person name="Cadoret J.P."/>
            <person name="Chiovitti A."/>
            <person name="Choi C.J."/>
            <person name="Coesel S."/>
            <person name="De Martino A."/>
            <person name="Detter J.C."/>
            <person name="Durkin C."/>
            <person name="Falciatore A."/>
            <person name="Fournet J."/>
            <person name="Haruta M."/>
            <person name="Huysman M.J."/>
            <person name="Jenkins B.D."/>
            <person name="Jiroutova K."/>
            <person name="Jorgensen R.E."/>
            <person name="Joubert Y."/>
            <person name="Kaplan A."/>
            <person name="Kroger N."/>
            <person name="Kroth P.G."/>
            <person name="La Roche J."/>
            <person name="Lindquist E."/>
            <person name="Lommer M."/>
            <person name="Martin-Jezequel V."/>
            <person name="Lopez P.J."/>
            <person name="Lucas S."/>
            <person name="Mangogna M."/>
            <person name="McGinnis K."/>
            <person name="Medlin L.K."/>
            <person name="Montsant A."/>
            <person name="Oudot-Le Secq M.P."/>
            <person name="Napoli C."/>
            <person name="Obornik M."/>
            <person name="Parker M.S."/>
            <person name="Petit J.L."/>
            <person name="Porcel B.M."/>
            <person name="Poulsen N."/>
            <person name="Robison M."/>
            <person name="Rychlewski L."/>
            <person name="Rynearson T.A."/>
            <person name="Schmutz J."/>
            <person name="Shapiro H."/>
            <person name="Siaut M."/>
            <person name="Stanley M."/>
            <person name="Sussman M.R."/>
            <person name="Taylor A.R."/>
            <person name="Vardi A."/>
            <person name="von Dassow P."/>
            <person name="Vyverman W."/>
            <person name="Willis A."/>
            <person name="Wyrwicz L.S."/>
            <person name="Rokhsar D.S."/>
            <person name="Weissenbach J."/>
            <person name="Armbrust E.V."/>
            <person name="Green B.R."/>
            <person name="Van de Peer Y."/>
            <person name="Grigoriev I.V."/>
        </authorList>
    </citation>
    <scope>NUCLEOTIDE SEQUENCE [LARGE SCALE GENOMIC DNA]</scope>
    <source>
        <strain evidence="3 4">CCAP 1055/1</strain>
    </source>
</reference>
<dbReference type="RefSeq" id="XP_002182652.1">
    <property type="nucleotide sequence ID" value="XM_002182616.1"/>
</dbReference>
<dbReference type="AlphaFoldDB" id="B7G631"/>
<accession>B7G631</accession>
<evidence type="ECO:0000256" key="2">
    <source>
        <dbReference type="SAM" id="MobiDB-lite"/>
    </source>
</evidence>
<keyword evidence="4" id="KW-1185">Reference proteome</keyword>
<dbReference type="InParanoid" id="B7G631"/>